<keyword evidence="2" id="KW-0614">Plasmid</keyword>
<sequence>MTTVTGKLIGAASPQRVEMRATLVDVTGKPAVGYVAAAPGPGELVRPVAITPEEDGAWQVDLTPNAGVESVVGDTLWAVQEGRALDGTPIITHVLVPDTGTWWVGDLRVDLSDTQTGQGTVVYAPGPAGPQGPAGPAGETGPQGDPGPTGATGLQGEQGDPGPQGEPGPKGDTGDTGPQGPQGDPGPKGDPGETGPEGPAGPQPPLGAAGTGPTVALRSDDPTTTNPRTPTAHAASHATAGSDPITPASIGAYPAADGNTLNTYVTDLQVRVGGEFGLENRATAVEASVTEVETSLAGKADKAGATFTGPVNVAGDNLTVARGDGEGAYRFRVTGGGMDLEVAGMDVIVSTWANPDFTGAQNAMMRWEPAGPHLIGRVQVGTNPYDVVFDLDAAGGKLGFFGVAAVARPVVSGSWADGTAAQSVLAALVALGLVTDTTTA</sequence>
<organism evidence="2 3">
    <name type="scientific">Streptomyces ambofaciens (strain ATCC 23877 / 3486 / DSM 40053 / JCM 4204 / NBRC 12836 / NRRL B-2516)</name>
    <dbReference type="NCBI Taxonomy" id="278992"/>
    <lineage>
        <taxon>Bacteria</taxon>
        <taxon>Bacillati</taxon>
        <taxon>Actinomycetota</taxon>
        <taxon>Actinomycetes</taxon>
        <taxon>Kitasatosporales</taxon>
        <taxon>Streptomycetaceae</taxon>
        <taxon>Streptomyces</taxon>
    </lineage>
</organism>
<accession>A0A0K2B6V8</accession>
<dbReference type="RefSeq" id="WP_053143373.1">
    <property type="nucleotide sequence ID" value="NZ_CP012383.1"/>
</dbReference>
<proteinExistence type="predicted"/>
<feature type="compositionally biased region" description="Low complexity" evidence="1">
    <location>
        <begin position="222"/>
        <end position="242"/>
    </location>
</feature>
<dbReference type="EMBL" id="CP012383">
    <property type="protein sequence ID" value="AKZ60817.1"/>
    <property type="molecule type" value="Genomic_DNA"/>
</dbReference>
<geneLocation type="plasmid" evidence="2 3">
    <name>pSAM1</name>
</geneLocation>
<dbReference type="AlphaFoldDB" id="A0A0K2B6V8"/>
<feature type="region of interest" description="Disordered" evidence="1">
    <location>
        <begin position="118"/>
        <end position="245"/>
    </location>
</feature>
<dbReference type="InterPro" id="IPR050149">
    <property type="entry name" value="Collagen_superfamily"/>
</dbReference>
<dbReference type="PANTHER" id="PTHR24023:SF1082">
    <property type="entry name" value="COLLAGEN TRIPLE HELIX REPEAT"/>
    <property type="match status" value="1"/>
</dbReference>
<name>A0A0K2B6V8_STRA7</name>
<dbReference type="Proteomes" id="UP000061018">
    <property type="component" value="Plasmid pSAM1"/>
</dbReference>
<reference evidence="3" key="1">
    <citation type="journal article" date="2015" name="J. Biotechnol.">
        <title>Complete genome sequence of Streptomyces ambofaciens ATCC 23877, the spiramycin producer.</title>
        <authorList>
            <person name="Thibessard A."/>
            <person name="Haas D."/>
            <person name="Gerbaud C."/>
            <person name="Aigle B."/>
            <person name="Lautru S."/>
            <person name="Pernodet J.L."/>
            <person name="Leblond P."/>
        </authorList>
    </citation>
    <scope>NUCLEOTIDE SEQUENCE [LARGE SCALE GENOMIC DNA]</scope>
    <source>
        <strain evidence="3">ATCC 23877 / 3486 / DSM 40053 / JCM 4204 / NBRC 12836 / NRRL B-2516</strain>
        <plasmid evidence="3">pSAM1</plasmid>
    </source>
</reference>
<gene>
    <name evidence="2" type="ORF">SAM23877_p108</name>
</gene>
<feature type="compositionally biased region" description="Low complexity" evidence="1">
    <location>
        <begin position="134"/>
        <end position="143"/>
    </location>
</feature>
<evidence type="ECO:0000313" key="3">
    <source>
        <dbReference type="Proteomes" id="UP000061018"/>
    </source>
</evidence>
<feature type="compositionally biased region" description="Low complexity" evidence="1">
    <location>
        <begin position="154"/>
        <end position="163"/>
    </location>
</feature>
<dbReference type="KEGG" id="samb:SAM23877_p108"/>
<evidence type="ECO:0000313" key="2">
    <source>
        <dbReference type="EMBL" id="AKZ60817.1"/>
    </source>
</evidence>
<protein>
    <submittedName>
        <fullName evidence="2">Uncharacterized protein</fullName>
    </submittedName>
</protein>
<dbReference type="PANTHER" id="PTHR24023">
    <property type="entry name" value="COLLAGEN ALPHA"/>
    <property type="match status" value="1"/>
</dbReference>
<dbReference type="GO" id="GO:0005615">
    <property type="term" value="C:extracellular space"/>
    <property type="evidence" value="ECO:0007669"/>
    <property type="project" value="TreeGrafter"/>
</dbReference>
<dbReference type="InterPro" id="IPR008160">
    <property type="entry name" value="Collagen"/>
</dbReference>
<dbReference type="GO" id="GO:0031012">
    <property type="term" value="C:extracellular matrix"/>
    <property type="evidence" value="ECO:0007669"/>
    <property type="project" value="TreeGrafter"/>
</dbReference>
<dbReference type="Pfam" id="PF01391">
    <property type="entry name" value="Collagen"/>
    <property type="match status" value="1"/>
</dbReference>
<evidence type="ECO:0000256" key="1">
    <source>
        <dbReference type="SAM" id="MobiDB-lite"/>
    </source>
</evidence>